<protein>
    <submittedName>
        <fullName evidence="2">Signal peptide containing protein</fullName>
    </submittedName>
</protein>
<name>L1LEH7_THEEQ</name>
<keyword evidence="3" id="KW-1185">Reference proteome</keyword>
<dbReference type="KEGG" id="beq:BEWA_036140"/>
<dbReference type="AlphaFoldDB" id="L1LEH7"/>
<keyword evidence="1" id="KW-0732">Signal</keyword>
<feature type="signal peptide" evidence="1">
    <location>
        <begin position="1"/>
        <end position="23"/>
    </location>
</feature>
<organism evidence="2 3">
    <name type="scientific">Theileria equi strain WA</name>
    <dbReference type="NCBI Taxonomy" id="1537102"/>
    <lineage>
        <taxon>Eukaryota</taxon>
        <taxon>Sar</taxon>
        <taxon>Alveolata</taxon>
        <taxon>Apicomplexa</taxon>
        <taxon>Aconoidasida</taxon>
        <taxon>Piroplasmida</taxon>
        <taxon>Theileriidae</taxon>
        <taxon>Theileria</taxon>
    </lineage>
</organism>
<dbReference type="eggNOG" id="ENOG502QX9F">
    <property type="taxonomic scope" value="Eukaryota"/>
</dbReference>
<dbReference type="OrthoDB" id="367248at2759"/>
<dbReference type="RefSeq" id="XP_004833030.1">
    <property type="nucleotide sequence ID" value="XM_004832973.1"/>
</dbReference>
<feature type="chain" id="PRO_5003953192" evidence="1">
    <location>
        <begin position="24"/>
        <end position="350"/>
    </location>
</feature>
<evidence type="ECO:0000313" key="3">
    <source>
        <dbReference type="Proteomes" id="UP000031512"/>
    </source>
</evidence>
<dbReference type="Proteomes" id="UP000031512">
    <property type="component" value="Unassembled WGS sequence"/>
</dbReference>
<gene>
    <name evidence="2" type="ORF">BEWA_036140</name>
</gene>
<sequence length="350" mass="39841">MVLFWTTLPPFILLLPLLQGTNATPTGNKIPINLDIAEEPKRYIKNVLSEEFAGGIYYTMKGGYISRYVFGDVFDGPELIIPGDPNSITRSVLVVPREDGTKYVKVLTKYVGASRRPIVKVLEFLRYPTDLYYTKIQRAPLEFDILDLNHNHMINAKLLGDWKKHDEDVANGRATMDMPENLETLPMKFTIQGNMRDNFTIGLVKYNGYVIESRTDGLLNREVTWEGGLYRPRIIILSRYADNTEIRGDEPGTSTDIKTPVVIIAPKAIVDYEKLYKKMMEVGPGTTKTQTKERETLYDEKVALSDPVSRRELLFELLKDVESRIAFYRADASEMEMVGSSGYRIMVLST</sequence>
<evidence type="ECO:0000313" key="2">
    <source>
        <dbReference type="EMBL" id="EKX73578.1"/>
    </source>
</evidence>
<evidence type="ECO:0000256" key="1">
    <source>
        <dbReference type="SAM" id="SignalP"/>
    </source>
</evidence>
<accession>L1LEH7</accession>
<dbReference type="GeneID" id="15807982"/>
<reference evidence="2 3" key="1">
    <citation type="journal article" date="2012" name="BMC Genomics">
        <title>Comparative genomic analysis and phylogenetic position of Theileria equi.</title>
        <authorList>
            <person name="Kappmeyer L.S."/>
            <person name="Thiagarajan M."/>
            <person name="Herndon D.R."/>
            <person name="Ramsay J.D."/>
            <person name="Caler E."/>
            <person name="Djikeng A."/>
            <person name="Gillespie J.J."/>
            <person name="Lau A.O."/>
            <person name="Roalson E.H."/>
            <person name="Silva J.C."/>
            <person name="Silva M.G."/>
            <person name="Suarez C.E."/>
            <person name="Ueti M.W."/>
            <person name="Nene V.M."/>
            <person name="Mealey R.H."/>
            <person name="Knowles D.P."/>
            <person name="Brayton K.A."/>
        </authorList>
    </citation>
    <scope>NUCLEOTIDE SEQUENCE [LARGE SCALE GENOMIC DNA]</scope>
    <source>
        <strain evidence="2 3">WA</strain>
    </source>
</reference>
<comment type="caution">
    <text evidence="2">The sequence shown here is derived from an EMBL/GenBank/DDBJ whole genome shotgun (WGS) entry which is preliminary data.</text>
</comment>
<dbReference type="EMBL" id="ACOU01000002">
    <property type="protein sequence ID" value="EKX73578.1"/>
    <property type="molecule type" value="Genomic_DNA"/>
</dbReference>
<proteinExistence type="predicted"/>
<dbReference type="VEuPathDB" id="PiroplasmaDB:BEWA_036140"/>